<evidence type="ECO:0000313" key="2">
    <source>
        <dbReference type="Proteomes" id="UP000729701"/>
    </source>
</evidence>
<organism evidence="1 2">
    <name type="scientific">Cyanomargarita calcarea GSE-NOS-MK-12-04C</name>
    <dbReference type="NCBI Taxonomy" id="2839659"/>
    <lineage>
        <taxon>Bacteria</taxon>
        <taxon>Bacillati</taxon>
        <taxon>Cyanobacteriota</taxon>
        <taxon>Cyanophyceae</taxon>
        <taxon>Nostocales</taxon>
        <taxon>Cyanomargaritaceae</taxon>
        <taxon>Cyanomargarita</taxon>
    </lineage>
</organism>
<dbReference type="Proteomes" id="UP000729701">
    <property type="component" value="Unassembled WGS sequence"/>
</dbReference>
<name>A0A951V089_9CYAN</name>
<dbReference type="NCBIfam" id="TIGR01784">
    <property type="entry name" value="T_den_put_tspse"/>
    <property type="match status" value="1"/>
</dbReference>
<reference evidence="1" key="2">
    <citation type="journal article" date="2022" name="Microbiol. Resour. Announc.">
        <title>Metagenome Sequencing to Explore Phylogenomics of Terrestrial Cyanobacteria.</title>
        <authorList>
            <person name="Ward R.D."/>
            <person name="Stajich J.E."/>
            <person name="Johansen J.R."/>
            <person name="Huntemann M."/>
            <person name="Clum A."/>
            <person name="Foster B."/>
            <person name="Foster B."/>
            <person name="Roux S."/>
            <person name="Palaniappan K."/>
            <person name="Varghese N."/>
            <person name="Mukherjee S."/>
            <person name="Reddy T.B.K."/>
            <person name="Daum C."/>
            <person name="Copeland A."/>
            <person name="Chen I.A."/>
            <person name="Ivanova N.N."/>
            <person name="Kyrpides N.C."/>
            <person name="Shapiro N."/>
            <person name="Eloe-Fadrosh E.A."/>
            <person name="Pietrasiak N."/>
        </authorList>
    </citation>
    <scope>NUCLEOTIDE SEQUENCE</scope>
    <source>
        <strain evidence="1">GSE-NOS-MK-12-04C</strain>
    </source>
</reference>
<dbReference type="PANTHER" id="PTHR34613">
    <property type="entry name" value="SLL0800 PROTEIN"/>
    <property type="match status" value="1"/>
</dbReference>
<sequence>MVVYLQKGISKKYLKLVQQTKFTLEETVHRFQVIRLWEQPTDLFLSTPGLLPFAVLSDTSSQDSTLQAVAAQIDSIIDRKTQNNVTASAAILAGLVLKEDVIQRLLRRDMMRESAIYQSIIQEGREEGRQEGASETALKIAVNMLKKGVSAESVVEFTGLTLEQVQQLQTQQ</sequence>
<protein>
    <submittedName>
        <fullName evidence="1">Rpn family recombination-promoting nuclease/putative transposase</fullName>
    </submittedName>
</protein>
<dbReference type="AlphaFoldDB" id="A0A951V089"/>
<comment type="caution">
    <text evidence="1">The sequence shown here is derived from an EMBL/GenBank/DDBJ whole genome shotgun (WGS) entry which is preliminary data.</text>
</comment>
<reference evidence="1" key="1">
    <citation type="submission" date="2021-05" db="EMBL/GenBank/DDBJ databases">
        <authorList>
            <person name="Pietrasiak N."/>
            <person name="Ward R."/>
            <person name="Stajich J.E."/>
            <person name="Kurbessoian T."/>
        </authorList>
    </citation>
    <scope>NUCLEOTIDE SEQUENCE</scope>
    <source>
        <strain evidence="1">GSE-NOS-MK-12-04C</strain>
    </source>
</reference>
<dbReference type="InterPro" id="IPR010106">
    <property type="entry name" value="RpnA"/>
</dbReference>
<dbReference type="EMBL" id="JAHHGZ010000052">
    <property type="protein sequence ID" value="MBW4671700.1"/>
    <property type="molecule type" value="Genomic_DNA"/>
</dbReference>
<proteinExistence type="predicted"/>
<accession>A0A951V089</accession>
<evidence type="ECO:0000313" key="1">
    <source>
        <dbReference type="EMBL" id="MBW4671700.1"/>
    </source>
</evidence>
<gene>
    <name evidence="1" type="ORF">KME60_30810</name>
</gene>
<dbReference type="PANTHER" id="PTHR34613:SF1">
    <property type="entry name" value="SLL6017 PROTEIN"/>
    <property type="match status" value="1"/>
</dbReference>